<evidence type="ECO:0000313" key="3">
    <source>
        <dbReference type="Proteomes" id="UP000824023"/>
    </source>
</evidence>
<comment type="caution">
    <text evidence="2">The sequence shown here is derived from an EMBL/GenBank/DDBJ whole genome shotgun (WGS) entry which is preliminary data.</text>
</comment>
<reference evidence="2" key="2">
    <citation type="submission" date="2021-04" db="EMBL/GenBank/DDBJ databases">
        <authorList>
            <person name="Gilroy R."/>
        </authorList>
    </citation>
    <scope>NUCLEOTIDE SEQUENCE</scope>
    <source>
        <strain evidence="2">ChiHjej12B11-24981</strain>
    </source>
</reference>
<sequence length="498" mass="55014">MPLHRLLHIAPCFLLLLAVFCACTEEEVVPVAPTRTLTVDLGITLTRAAQGTSIGDGSQPNDLQLWIFDQDNRLLDYAAITDANDLFFSGSDALGELVNTIQRIVEVESTVTALHVHVVLNGVSSGLKLDETSTPDNIAQATFSLPTGDQTWTGDNTVPIYGDAERTIDGYQKEYSLTVKANRAVGKLELLFTKDSESGYLQINKVELTHLPEEGYLAKSPESVTISSSESIVLFEGTTEITDYLPQNAASLGDFSRYESSFHSLTADYLLENPQGKNWSGDGNQDWTYPSTPEAEENGYLLTVHYQTSAGGTEKTQAIYLPKIVRNEWNKIFARVKSDGYELQLHVVDWEVEDIEVNFEDNLSYTSGGWDEETIIGYLDAEKTRVHVNPDETAVLRFTIQTPNTATWRAQLVGADINAFEFVGEHSGNAYGADGQPVEQQIQVRVTNPESDSSFEVQLQVFATIGGIDYELDLTNRDDGTVSPDEGIVQRFTLIQSR</sequence>
<dbReference type="AlphaFoldDB" id="A0A9D2CWP8"/>
<reference evidence="2" key="1">
    <citation type="journal article" date="2021" name="PeerJ">
        <title>Extensive microbial diversity within the chicken gut microbiome revealed by metagenomics and culture.</title>
        <authorList>
            <person name="Gilroy R."/>
            <person name="Ravi A."/>
            <person name="Getino M."/>
            <person name="Pursley I."/>
            <person name="Horton D.L."/>
            <person name="Alikhan N.F."/>
            <person name="Baker D."/>
            <person name="Gharbi K."/>
            <person name="Hall N."/>
            <person name="Watson M."/>
            <person name="Adriaenssens E.M."/>
            <person name="Foster-Nyarko E."/>
            <person name="Jarju S."/>
            <person name="Secka A."/>
            <person name="Antonio M."/>
            <person name="Oren A."/>
            <person name="Chaudhuri R.R."/>
            <person name="La Ragione R."/>
            <person name="Hildebrand F."/>
            <person name="Pallen M.J."/>
        </authorList>
    </citation>
    <scope>NUCLEOTIDE SEQUENCE</scope>
    <source>
        <strain evidence="2">ChiHjej12B11-24981</strain>
    </source>
</reference>
<dbReference type="PROSITE" id="PS51257">
    <property type="entry name" value="PROKAR_LIPOPROTEIN"/>
    <property type="match status" value="1"/>
</dbReference>
<keyword evidence="1" id="KW-0732">Signal</keyword>
<feature type="chain" id="PRO_5038592688" evidence="1">
    <location>
        <begin position="25"/>
        <end position="498"/>
    </location>
</feature>
<gene>
    <name evidence="2" type="ORF">H9819_02470</name>
</gene>
<name>A0A9D2CWP8_9BACE</name>
<feature type="signal peptide" evidence="1">
    <location>
        <begin position="1"/>
        <end position="24"/>
    </location>
</feature>
<dbReference type="EMBL" id="DXCK01000039">
    <property type="protein sequence ID" value="HIZ01102.1"/>
    <property type="molecule type" value="Genomic_DNA"/>
</dbReference>
<organism evidence="2 3">
    <name type="scientific">Candidatus Bacteroides merdipullorum</name>
    <dbReference type="NCBI Taxonomy" id="2838474"/>
    <lineage>
        <taxon>Bacteria</taxon>
        <taxon>Pseudomonadati</taxon>
        <taxon>Bacteroidota</taxon>
        <taxon>Bacteroidia</taxon>
        <taxon>Bacteroidales</taxon>
        <taxon>Bacteroidaceae</taxon>
        <taxon>Bacteroides</taxon>
    </lineage>
</organism>
<proteinExistence type="predicted"/>
<evidence type="ECO:0000256" key="1">
    <source>
        <dbReference type="SAM" id="SignalP"/>
    </source>
</evidence>
<protein>
    <submittedName>
        <fullName evidence="2">DUF4906 domain-containing protein</fullName>
    </submittedName>
</protein>
<accession>A0A9D2CWP8</accession>
<evidence type="ECO:0000313" key="2">
    <source>
        <dbReference type="EMBL" id="HIZ01102.1"/>
    </source>
</evidence>
<dbReference type="Proteomes" id="UP000824023">
    <property type="component" value="Unassembled WGS sequence"/>
</dbReference>